<comment type="caution">
    <text evidence="7">The sequence shown here is derived from an EMBL/GenBank/DDBJ whole genome shotgun (WGS) entry which is preliminary data.</text>
</comment>
<dbReference type="SUPFAM" id="SSF53383">
    <property type="entry name" value="PLP-dependent transferases"/>
    <property type="match status" value="1"/>
</dbReference>
<dbReference type="InterPro" id="IPR015421">
    <property type="entry name" value="PyrdxlP-dep_Trfase_major"/>
</dbReference>
<gene>
    <name evidence="4" type="primary">kynU</name>
    <name evidence="7" type="ORF">AQZ52_16900</name>
</gene>
<dbReference type="Proteomes" id="UP000058012">
    <property type="component" value="Unassembled WGS sequence"/>
</dbReference>
<evidence type="ECO:0000256" key="4">
    <source>
        <dbReference type="HAMAP-Rule" id="MF_01970"/>
    </source>
</evidence>
<feature type="binding site" evidence="4">
    <location>
        <position position="100"/>
    </location>
    <ligand>
        <name>pyridoxal 5'-phosphate</name>
        <dbReference type="ChEBI" id="CHEBI:597326"/>
    </ligand>
</feature>
<dbReference type="PIRSF" id="PIRSF038800">
    <property type="entry name" value="KYNU"/>
    <property type="match status" value="1"/>
</dbReference>
<feature type="modified residue" description="N6-(pyridoxal phosphate)lysine" evidence="4">
    <location>
        <position position="224"/>
    </location>
</feature>
<dbReference type="InterPro" id="IPR015422">
    <property type="entry name" value="PyrdxlP-dep_Trfase_small"/>
</dbReference>
<proteinExistence type="inferred from homology"/>
<dbReference type="GO" id="GO:0019805">
    <property type="term" value="P:quinolinate biosynthetic process"/>
    <property type="evidence" value="ECO:0007669"/>
    <property type="project" value="UniProtKB-UniRule"/>
</dbReference>
<evidence type="ECO:0000256" key="3">
    <source>
        <dbReference type="ARBA" id="ARBA00022898"/>
    </source>
</evidence>
<keyword evidence="8" id="KW-1185">Reference proteome</keyword>
<feature type="binding site" evidence="4">
    <location>
        <position position="99"/>
    </location>
    <ligand>
        <name>pyridoxal 5'-phosphate</name>
        <dbReference type="ChEBI" id="CHEBI:597326"/>
    </ligand>
</feature>
<dbReference type="NCBIfam" id="TIGR01814">
    <property type="entry name" value="kynureninase"/>
    <property type="match status" value="1"/>
</dbReference>
<dbReference type="GO" id="GO:0005737">
    <property type="term" value="C:cytoplasm"/>
    <property type="evidence" value="ECO:0007669"/>
    <property type="project" value="UniProtKB-UniRule"/>
</dbReference>
<evidence type="ECO:0000256" key="6">
    <source>
        <dbReference type="PIRNR" id="PIRNR038800"/>
    </source>
</evidence>
<feature type="binding site" evidence="4">
    <location>
        <position position="198"/>
    </location>
    <ligand>
        <name>pyridoxal 5'-phosphate</name>
        <dbReference type="ChEBI" id="CHEBI:597326"/>
    </ligand>
</feature>
<organism evidence="7 8">
    <name type="scientific">Novosphingobium fuchskuhlense</name>
    <dbReference type="NCBI Taxonomy" id="1117702"/>
    <lineage>
        <taxon>Bacteria</taxon>
        <taxon>Pseudomonadati</taxon>
        <taxon>Pseudomonadota</taxon>
        <taxon>Alphaproteobacteria</taxon>
        <taxon>Sphingomonadales</taxon>
        <taxon>Sphingomonadaceae</taxon>
        <taxon>Novosphingobium</taxon>
    </lineage>
</organism>
<dbReference type="HAMAP" id="MF_01970">
    <property type="entry name" value="Kynureninase"/>
    <property type="match status" value="1"/>
</dbReference>
<dbReference type="GO" id="GO:0043420">
    <property type="term" value="P:anthranilate metabolic process"/>
    <property type="evidence" value="ECO:0007669"/>
    <property type="project" value="TreeGrafter"/>
</dbReference>
<dbReference type="InterPro" id="IPR010111">
    <property type="entry name" value="Kynureninase"/>
</dbReference>
<feature type="binding site" evidence="4">
    <location>
        <position position="223"/>
    </location>
    <ligand>
        <name>pyridoxal 5'-phosphate</name>
        <dbReference type="ChEBI" id="CHEBI:597326"/>
    </ligand>
</feature>
<dbReference type="GO" id="GO:0009435">
    <property type="term" value="P:NAD+ biosynthetic process"/>
    <property type="evidence" value="ECO:0007669"/>
    <property type="project" value="UniProtKB-UniRule"/>
</dbReference>
<dbReference type="GO" id="GO:0030429">
    <property type="term" value="F:kynureninase activity"/>
    <property type="evidence" value="ECO:0007669"/>
    <property type="project" value="UniProtKB-UniRule"/>
</dbReference>
<dbReference type="AlphaFoldDB" id="A0A124JTS6"/>
<dbReference type="Pfam" id="PF22580">
    <property type="entry name" value="KYNU_C"/>
    <property type="match status" value="1"/>
</dbReference>
<comment type="function">
    <text evidence="4 6">Catalyzes the cleavage of L-kynurenine (L-Kyn) and L-3-hydroxykynurenine (L-3OHKyn) into anthranilic acid (AA) and 3-hydroxyanthranilic acid (3-OHAA), respectively.</text>
</comment>
<name>A0A124JTS6_9SPHN</name>
<dbReference type="UniPathway" id="UPA00253">
    <property type="reaction ID" value="UER00329"/>
</dbReference>
<protein>
    <recommendedName>
        <fullName evidence="4 5">Kynureninase</fullName>
        <ecNumber evidence="4 5">3.7.1.3</ecNumber>
    </recommendedName>
    <alternativeName>
        <fullName evidence="4">L-kynurenine hydrolase</fullName>
    </alternativeName>
</protein>
<comment type="cofactor">
    <cofactor evidence="4 6">
        <name>pyridoxal 5'-phosphate</name>
        <dbReference type="ChEBI" id="CHEBI:597326"/>
    </cofactor>
</comment>
<comment type="similarity">
    <text evidence="4 6">Belongs to the kynureninase family.</text>
</comment>
<dbReference type="GO" id="GO:0030170">
    <property type="term" value="F:pyridoxal phosphate binding"/>
    <property type="evidence" value="ECO:0007669"/>
    <property type="project" value="UniProtKB-UniRule"/>
</dbReference>
<dbReference type="Gene3D" id="3.40.640.10">
    <property type="entry name" value="Type I PLP-dependent aspartate aminotransferase-like (Major domain)"/>
    <property type="match status" value="1"/>
</dbReference>
<keyword evidence="2 4" id="KW-0378">Hydrolase</keyword>
<dbReference type="EC" id="3.7.1.3" evidence="4 5"/>
<comment type="catalytic activity">
    <reaction evidence="6">
        <text>3-hydroxy-L-kynurenine + H2O = 3-hydroxyanthranilate + L-alanine + H(+)</text>
        <dbReference type="Rhea" id="RHEA:25143"/>
        <dbReference type="ChEBI" id="CHEBI:15377"/>
        <dbReference type="ChEBI" id="CHEBI:15378"/>
        <dbReference type="ChEBI" id="CHEBI:36559"/>
        <dbReference type="ChEBI" id="CHEBI:57972"/>
        <dbReference type="ChEBI" id="CHEBI:58125"/>
        <dbReference type="EC" id="3.7.1.3"/>
    </reaction>
</comment>
<evidence type="ECO:0000256" key="5">
    <source>
        <dbReference type="NCBIfam" id="TIGR01814"/>
    </source>
</evidence>
<accession>A0A124JTS6</accession>
<evidence type="ECO:0000313" key="8">
    <source>
        <dbReference type="Proteomes" id="UP000058012"/>
    </source>
</evidence>
<feature type="binding site" evidence="4">
    <location>
        <position position="253"/>
    </location>
    <ligand>
        <name>pyridoxal 5'-phosphate</name>
        <dbReference type="ChEBI" id="CHEBI:597326"/>
    </ligand>
</feature>
<dbReference type="GO" id="GO:0019441">
    <property type="term" value="P:L-tryptophan catabolic process to kynurenine"/>
    <property type="evidence" value="ECO:0007669"/>
    <property type="project" value="TreeGrafter"/>
</dbReference>
<evidence type="ECO:0000256" key="1">
    <source>
        <dbReference type="ARBA" id="ARBA00022642"/>
    </source>
</evidence>
<evidence type="ECO:0000313" key="7">
    <source>
        <dbReference type="EMBL" id="KUR70487.1"/>
    </source>
</evidence>
<dbReference type="OrthoDB" id="9812626at2"/>
<feature type="binding site" evidence="4">
    <location>
        <position position="169"/>
    </location>
    <ligand>
        <name>pyridoxal 5'-phosphate</name>
        <dbReference type="ChEBI" id="CHEBI:597326"/>
    </ligand>
</feature>
<reference evidence="7 8" key="1">
    <citation type="submission" date="2015-10" db="EMBL/GenBank/DDBJ databases">
        <title>Draft genome sequence of Novosphingobium fuchskuhlense DSM 25065 isolated from a surface water sample of the southwest basin of Lake Grosse Fuchskuhle.</title>
        <authorList>
            <person name="Ruckert C."/>
            <person name="Winkler A."/>
            <person name="Glaeser J."/>
            <person name="Grossart H.-P."/>
            <person name="Kalinowski J."/>
            <person name="Glaeser S."/>
        </authorList>
    </citation>
    <scope>NUCLEOTIDE SEQUENCE [LARGE SCALE GENOMIC DNA]</scope>
    <source>
        <strain evidence="7 8">FNE08-7</strain>
    </source>
</reference>
<dbReference type="PANTHER" id="PTHR14084:SF0">
    <property type="entry name" value="KYNURENINASE"/>
    <property type="match status" value="1"/>
</dbReference>
<keyword evidence="3 4" id="KW-0663">Pyridoxal phosphate</keyword>
<comment type="catalytic activity">
    <reaction evidence="4 6">
        <text>L-kynurenine + H2O = anthranilate + L-alanine + H(+)</text>
        <dbReference type="Rhea" id="RHEA:16813"/>
        <dbReference type="ChEBI" id="CHEBI:15377"/>
        <dbReference type="ChEBI" id="CHEBI:15378"/>
        <dbReference type="ChEBI" id="CHEBI:16567"/>
        <dbReference type="ChEBI" id="CHEBI:57959"/>
        <dbReference type="ChEBI" id="CHEBI:57972"/>
        <dbReference type="EC" id="3.7.1.3"/>
    </reaction>
</comment>
<dbReference type="Gene3D" id="3.90.1150.10">
    <property type="entry name" value="Aspartate Aminotransferase, domain 1"/>
    <property type="match status" value="1"/>
</dbReference>
<feature type="binding site" evidence="4">
    <location>
        <position position="279"/>
    </location>
    <ligand>
        <name>pyridoxal 5'-phosphate</name>
        <dbReference type="ChEBI" id="CHEBI:597326"/>
    </ligand>
</feature>
<dbReference type="RefSeq" id="WP_067913671.1">
    <property type="nucleotide sequence ID" value="NZ_KQ954246.1"/>
</dbReference>
<dbReference type="EMBL" id="LLZS01000009">
    <property type="protein sequence ID" value="KUR70487.1"/>
    <property type="molecule type" value="Genomic_DNA"/>
</dbReference>
<comment type="pathway">
    <text evidence="4 6">Amino-acid degradation; L-kynurenine degradation; L-alanine and anthranilate from L-kynurenine: step 1/1.</text>
</comment>
<comment type="subunit">
    <text evidence="4 6">Homodimer.</text>
</comment>
<dbReference type="GO" id="GO:0097053">
    <property type="term" value="P:L-kynurenine catabolic process"/>
    <property type="evidence" value="ECO:0007669"/>
    <property type="project" value="UniProtKB-UniRule"/>
</dbReference>
<dbReference type="UniPathway" id="UPA00334">
    <property type="reaction ID" value="UER00455"/>
</dbReference>
<feature type="binding site" evidence="4">
    <location>
        <begin position="127"/>
        <end position="130"/>
    </location>
    <ligand>
        <name>pyridoxal 5'-phosphate</name>
        <dbReference type="ChEBI" id="CHEBI:597326"/>
    </ligand>
</feature>
<sequence>MSGWSRAALEALDRDDPLARFRAGFQLREGLLYLDGNSLGALPQRTMSRLEQTVRGEWGEGLITSWLGAEWITAPRRVGDKIAALLGAAPGEVIVADSTSVNLFKAITAALSLRPERGVILSEAGNFPTDVYMMQGIAAFSGGRVRAETVAPEAVLARLDSDVAVLVLTQVHYKSGAVRDMAAVTRRAHEAGALVVWDLSHSAGALPVDLNGADADFAVGCGYKFLNGGPGAPAYIFVAQRHQAAAMPVLSGWMGHAEPFAFEDDYRPAAGIERFLCGTPSVLAMTALECGIDLMAEADMAAIRAKSLALGRVFMDLMDEQCAGLGFTLVSPRDDAQRGSQIAYAHPHGYGIMQALKERGLIGDFRAPDVLRFGLTPLYLRYADMLDAVSLIREVCEARAWDDPRWKVRAAVT</sequence>
<evidence type="ECO:0000256" key="2">
    <source>
        <dbReference type="ARBA" id="ARBA00022801"/>
    </source>
</evidence>
<feature type="binding site" evidence="4">
    <location>
        <position position="201"/>
    </location>
    <ligand>
        <name>pyridoxal 5'-phosphate</name>
        <dbReference type="ChEBI" id="CHEBI:597326"/>
    </ligand>
</feature>
<keyword evidence="1 4" id="KW-0662">Pyridine nucleotide biosynthesis</keyword>
<comment type="pathway">
    <text evidence="4 6">Cofactor biosynthesis; NAD(+) biosynthesis; quinolinate from L-kynurenine: step 2/3.</text>
</comment>
<dbReference type="InterPro" id="IPR015424">
    <property type="entry name" value="PyrdxlP-dep_Trfase"/>
</dbReference>
<dbReference type="PANTHER" id="PTHR14084">
    <property type="entry name" value="KYNURENINASE"/>
    <property type="match status" value="1"/>
</dbReference>
<dbReference type="STRING" id="1117702.AQZ52_16900"/>